<evidence type="ECO:0000259" key="2">
    <source>
        <dbReference type="Pfam" id="PF12937"/>
    </source>
</evidence>
<dbReference type="EMBL" id="MU006109">
    <property type="protein sequence ID" value="KAF2835445.1"/>
    <property type="molecule type" value="Genomic_DNA"/>
</dbReference>
<evidence type="ECO:0000313" key="4">
    <source>
        <dbReference type="Proteomes" id="UP000799429"/>
    </source>
</evidence>
<name>A0A9P4S5B6_9PEZI</name>
<dbReference type="Gene3D" id="3.80.10.10">
    <property type="entry name" value="Ribonuclease Inhibitor"/>
    <property type="match status" value="1"/>
</dbReference>
<organism evidence="3 4">
    <name type="scientific">Patellaria atrata CBS 101060</name>
    <dbReference type="NCBI Taxonomy" id="1346257"/>
    <lineage>
        <taxon>Eukaryota</taxon>
        <taxon>Fungi</taxon>
        <taxon>Dikarya</taxon>
        <taxon>Ascomycota</taxon>
        <taxon>Pezizomycotina</taxon>
        <taxon>Dothideomycetes</taxon>
        <taxon>Dothideomycetes incertae sedis</taxon>
        <taxon>Patellariales</taxon>
        <taxon>Patellariaceae</taxon>
        <taxon>Patellaria</taxon>
    </lineage>
</organism>
<comment type="caution">
    <text evidence="3">The sequence shown here is derived from an EMBL/GenBank/DDBJ whole genome shotgun (WGS) entry which is preliminary data.</text>
</comment>
<gene>
    <name evidence="3" type="ORF">M501DRAFT_941926</name>
</gene>
<dbReference type="OrthoDB" id="5311681at2759"/>
<feature type="domain" description="F-box" evidence="2">
    <location>
        <begin position="18"/>
        <end position="61"/>
    </location>
</feature>
<dbReference type="SUPFAM" id="SSF81383">
    <property type="entry name" value="F-box domain"/>
    <property type="match status" value="1"/>
</dbReference>
<accession>A0A9P4S5B6</accession>
<dbReference type="Pfam" id="PF12937">
    <property type="entry name" value="F-box-like"/>
    <property type="match status" value="1"/>
</dbReference>
<dbReference type="SUPFAM" id="SSF52047">
    <property type="entry name" value="RNI-like"/>
    <property type="match status" value="1"/>
</dbReference>
<dbReference type="InterPro" id="IPR036047">
    <property type="entry name" value="F-box-like_dom_sf"/>
</dbReference>
<dbReference type="InterPro" id="IPR032675">
    <property type="entry name" value="LRR_dom_sf"/>
</dbReference>
<proteinExistence type="predicted"/>
<dbReference type="Proteomes" id="UP000799429">
    <property type="component" value="Unassembled WGS sequence"/>
</dbReference>
<dbReference type="AlphaFoldDB" id="A0A9P4S5B6"/>
<evidence type="ECO:0000256" key="1">
    <source>
        <dbReference type="SAM" id="MobiDB-lite"/>
    </source>
</evidence>
<keyword evidence="4" id="KW-1185">Reference proteome</keyword>
<sequence length="547" mass="62494">MDSLNGTTPETRPAKRRDLPLNLIVLIISYLDDVADIARITRTSRLFYYMTLPRLYEKVTLRSYHEIRYNNGRPEGYGGGSPFSMGLAGLITKNFAGYVREWTLEGQWKESDLDDFSKGRVPDNSMMLNISVRAAMDKMTKLESFSWKLDTKPLHPIYQGLLLRPSLTSLTLRFPNTRTPRPTVLIPPMVNLRTFKALSIDPLCHPDDFSLLLLECKKLEHLLLHFSPRMRDMGEPSTSLDAYFGRCRAARHVLRLKSMELYNLYARHDHEMEHIISIRDMEKLSFVNCISNNDPMTVFIDNTWSKQVDLKMIPSNCKTMIAGPPDKTHAAMLALFSGLEKLYVFTPRRKIHSRATSSTDTPIGASPLTPTPPTSTTSREEDVSVASDYIAAITVHHGKTLRHLMLPDHWGFGVEVLTRLFESCPNLEQLAMGLDGSDVMLMRPFMKLVPRLFALRILIEPGTSLFDQFQATEMGMQEKLIAAGFSMPEYHSIRWLGIGTYVFELSRAVKTDGKNHHKGVVWHRECRKVSKNDVKHLEIWNADCWDF</sequence>
<feature type="region of interest" description="Disordered" evidence="1">
    <location>
        <begin position="354"/>
        <end position="381"/>
    </location>
</feature>
<reference evidence="3" key="1">
    <citation type="journal article" date="2020" name="Stud. Mycol.">
        <title>101 Dothideomycetes genomes: a test case for predicting lifestyles and emergence of pathogens.</title>
        <authorList>
            <person name="Haridas S."/>
            <person name="Albert R."/>
            <person name="Binder M."/>
            <person name="Bloem J."/>
            <person name="Labutti K."/>
            <person name="Salamov A."/>
            <person name="Andreopoulos B."/>
            <person name="Baker S."/>
            <person name="Barry K."/>
            <person name="Bills G."/>
            <person name="Bluhm B."/>
            <person name="Cannon C."/>
            <person name="Castanera R."/>
            <person name="Culley D."/>
            <person name="Daum C."/>
            <person name="Ezra D."/>
            <person name="Gonzalez J."/>
            <person name="Henrissat B."/>
            <person name="Kuo A."/>
            <person name="Liang C."/>
            <person name="Lipzen A."/>
            <person name="Lutzoni F."/>
            <person name="Magnuson J."/>
            <person name="Mondo S."/>
            <person name="Nolan M."/>
            <person name="Ohm R."/>
            <person name="Pangilinan J."/>
            <person name="Park H.-J."/>
            <person name="Ramirez L."/>
            <person name="Alfaro M."/>
            <person name="Sun H."/>
            <person name="Tritt A."/>
            <person name="Yoshinaga Y."/>
            <person name="Zwiers L.-H."/>
            <person name="Turgeon B."/>
            <person name="Goodwin S."/>
            <person name="Spatafora J."/>
            <person name="Crous P."/>
            <person name="Grigoriev I."/>
        </authorList>
    </citation>
    <scope>NUCLEOTIDE SEQUENCE</scope>
    <source>
        <strain evidence="3">CBS 101060</strain>
    </source>
</reference>
<dbReference type="InterPro" id="IPR001810">
    <property type="entry name" value="F-box_dom"/>
</dbReference>
<dbReference type="CDD" id="cd09917">
    <property type="entry name" value="F-box_SF"/>
    <property type="match status" value="1"/>
</dbReference>
<protein>
    <recommendedName>
        <fullName evidence="2">F-box domain-containing protein</fullName>
    </recommendedName>
</protein>
<evidence type="ECO:0000313" key="3">
    <source>
        <dbReference type="EMBL" id="KAF2835445.1"/>
    </source>
</evidence>